<evidence type="ECO:0000313" key="2">
    <source>
        <dbReference type="EMBL" id="KAF2861675.1"/>
    </source>
</evidence>
<dbReference type="Gene3D" id="3.40.50.790">
    <property type="match status" value="1"/>
</dbReference>
<evidence type="ECO:0000256" key="1">
    <source>
        <dbReference type="SAM" id="MobiDB-lite"/>
    </source>
</evidence>
<dbReference type="SUPFAM" id="SSF56808">
    <property type="entry name" value="Ribosomal protein L1"/>
    <property type="match status" value="1"/>
</dbReference>
<dbReference type="CDD" id="cd00403">
    <property type="entry name" value="Ribosomal_L1"/>
    <property type="match status" value="1"/>
</dbReference>
<accession>A0A6A7C3Y2</accession>
<organism evidence="2 3">
    <name type="scientific">Piedraia hortae CBS 480.64</name>
    <dbReference type="NCBI Taxonomy" id="1314780"/>
    <lineage>
        <taxon>Eukaryota</taxon>
        <taxon>Fungi</taxon>
        <taxon>Dikarya</taxon>
        <taxon>Ascomycota</taxon>
        <taxon>Pezizomycotina</taxon>
        <taxon>Dothideomycetes</taxon>
        <taxon>Dothideomycetidae</taxon>
        <taxon>Capnodiales</taxon>
        <taxon>Piedraiaceae</taxon>
        <taxon>Piedraia</taxon>
    </lineage>
</organism>
<feature type="non-terminal residue" evidence="2">
    <location>
        <position position="1"/>
    </location>
</feature>
<dbReference type="AlphaFoldDB" id="A0A6A7C3Y2"/>
<dbReference type="Proteomes" id="UP000799421">
    <property type="component" value="Unassembled WGS sequence"/>
</dbReference>
<dbReference type="EMBL" id="MU005971">
    <property type="protein sequence ID" value="KAF2861675.1"/>
    <property type="molecule type" value="Genomic_DNA"/>
</dbReference>
<feature type="compositionally biased region" description="Polar residues" evidence="1">
    <location>
        <begin position="36"/>
        <end position="47"/>
    </location>
</feature>
<feature type="non-terminal residue" evidence="2">
    <location>
        <position position="298"/>
    </location>
</feature>
<keyword evidence="2" id="KW-0687">Ribonucleoprotein</keyword>
<evidence type="ECO:0000313" key="3">
    <source>
        <dbReference type="Proteomes" id="UP000799421"/>
    </source>
</evidence>
<dbReference type="InterPro" id="IPR028364">
    <property type="entry name" value="Ribosomal_uL1/biogenesis"/>
</dbReference>
<gene>
    <name evidence="2" type="ORF">K470DRAFT_194943</name>
</gene>
<name>A0A6A7C3Y2_9PEZI</name>
<proteinExistence type="predicted"/>
<sequence>TPYALNDAQTLKAASALLSKLHSTAPASKPSAHLPGSTTQNLLSTDGETPSEVSIWLILTTKTHISDTKRLKPGKITLPYTLHGDSDLRICLITADPQRKYKNLLASSPLIKKVIGLEKLKARYTSFESRRQLAGEYDLFLADDRVITYLPAILGKVFYKSGTKRPVPVCLMGRRENFDEKGHKRKRLVEGGERVTRKEVTGEEIEREVSKAVRSAVVHLAPSTTTAVRVGHAGLDAAQVKENVTTVVEELVEKWVPQKWRGVRAIHIKGPNTAALPVWLTDELWIGEEQVWEELPRK</sequence>
<dbReference type="OrthoDB" id="10251727at2759"/>
<dbReference type="GO" id="GO:0003723">
    <property type="term" value="F:RNA binding"/>
    <property type="evidence" value="ECO:0007669"/>
    <property type="project" value="InterPro"/>
</dbReference>
<dbReference type="InterPro" id="IPR023674">
    <property type="entry name" value="Ribosomal_uL1-like"/>
</dbReference>
<keyword evidence="2" id="KW-0689">Ribosomal protein</keyword>
<reference evidence="2" key="1">
    <citation type="journal article" date="2020" name="Stud. Mycol.">
        <title>101 Dothideomycetes genomes: a test case for predicting lifestyles and emergence of pathogens.</title>
        <authorList>
            <person name="Haridas S."/>
            <person name="Albert R."/>
            <person name="Binder M."/>
            <person name="Bloem J."/>
            <person name="Labutti K."/>
            <person name="Salamov A."/>
            <person name="Andreopoulos B."/>
            <person name="Baker S."/>
            <person name="Barry K."/>
            <person name="Bills G."/>
            <person name="Bluhm B."/>
            <person name="Cannon C."/>
            <person name="Castanera R."/>
            <person name="Culley D."/>
            <person name="Daum C."/>
            <person name="Ezra D."/>
            <person name="Gonzalez J."/>
            <person name="Henrissat B."/>
            <person name="Kuo A."/>
            <person name="Liang C."/>
            <person name="Lipzen A."/>
            <person name="Lutzoni F."/>
            <person name="Magnuson J."/>
            <person name="Mondo S."/>
            <person name="Nolan M."/>
            <person name="Ohm R."/>
            <person name="Pangilinan J."/>
            <person name="Park H.-J."/>
            <person name="Ramirez L."/>
            <person name="Alfaro M."/>
            <person name="Sun H."/>
            <person name="Tritt A."/>
            <person name="Yoshinaga Y."/>
            <person name="Zwiers L.-H."/>
            <person name="Turgeon B."/>
            <person name="Goodwin S."/>
            <person name="Spatafora J."/>
            <person name="Crous P."/>
            <person name="Grigoriev I."/>
        </authorList>
    </citation>
    <scope>NUCLEOTIDE SEQUENCE</scope>
    <source>
        <strain evidence="2">CBS 480.64</strain>
    </source>
</reference>
<keyword evidence="3" id="KW-1185">Reference proteome</keyword>
<dbReference type="InterPro" id="IPR050257">
    <property type="entry name" value="eL8/uL1-like"/>
</dbReference>
<feature type="region of interest" description="Disordered" evidence="1">
    <location>
        <begin position="25"/>
        <end position="47"/>
    </location>
</feature>
<dbReference type="GO" id="GO:0005840">
    <property type="term" value="C:ribosome"/>
    <property type="evidence" value="ECO:0007669"/>
    <property type="project" value="UniProtKB-KW"/>
</dbReference>
<dbReference type="PANTHER" id="PTHR23105">
    <property type="entry name" value="RIBOSOMAL PROTEIN L7AE FAMILY MEMBER"/>
    <property type="match status" value="1"/>
</dbReference>
<dbReference type="InterPro" id="IPR016095">
    <property type="entry name" value="Ribosomal_uL1_3-a/b-sand"/>
</dbReference>
<dbReference type="Pfam" id="PF00687">
    <property type="entry name" value="Ribosomal_L1"/>
    <property type="match status" value="1"/>
</dbReference>
<protein>
    <submittedName>
        <fullName evidence="2">Ribosomal protein L1</fullName>
    </submittedName>
</protein>